<reference evidence="1 2" key="1">
    <citation type="submission" date="2017-09" db="EMBL/GenBank/DDBJ databases">
        <authorList>
            <person name="Ehlers B."/>
            <person name="Leendertz F.H."/>
        </authorList>
    </citation>
    <scope>NUCLEOTIDE SEQUENCE [LARGE SCALE GENOMIC DNA]</scope>
    <source>
        <strain evidence="1 2">CGMCC 1.10978</strain>
    </source>
</reference>
<dbReference type="AlphaFoldDB" id="A0A286D8X0"/>
<dbReference type="Proteomes" id="UP000219374">
    <property type="component" value="Unassembled WGS sequence"/>
</dbReference>
<protein>
    <recommendedName>
        <fullName evidence="3">DUF3293 domain-containing protein</fullName>
    </recommendedName>
</protein>
<dbReference type="InterPro" id="IPR021710">
    <property type="entry name" value="DUF3293"/>
</dbReference>
<accession>A0A286D8X0</accession>
<evidence type="ECO:0008006" key="3">
    <source>
        <dbReference type="Google" id="ProtNLM"/>
    </source>
</evidence>
<dbReference type="OrthoDB" id="6024680at2"/>
<keyword evidence="2" id="KW-1185">Reference proteome</keyword>
<sequence length="167" mass="18304">MTKTGDDGAMAQHSVPDAEKVRLAAAWAAAHYFVAIAGRDWLFTIGQPATDIERQLMAERYLFITAWNPPPGLQPREANLAADQRLQTRLVHEGLRHHPALGCDAHGGEVERGWLALDAPLPLSDALGREFGQGGTLAWSQGEPVRLRMLWPRPAGAFDDGYTDWVG</sequence>
<proteinExistence type="predicted"/>
<evidence type="ECO:0000313" key="1">
    <source>
        <dbReference type="EMBL" id="SOD55106.1"/>
    </source>
</evidence>
<dbReference type="Pfam" id="PF11697">
    <property type="entry name" value="DUF3293"/>
    <property type="match status" value="1"/>
</dbReference>
<dbReference type="EMBL" id="OCND01000006">
    <property type="protein sequence ID" value="SOD55106.1"/>
    <property type="molecule type" value="Genomic_DNA"/>
</dbReference>
<organism evidence="1 2">
    <name type="scientific">Pseudoxanthomonas wuyuanensis</name>
    <dbReference type="NCBI Taxonomy" id="1073196"/>
    <lineage>
        <taxon>Bacteria</taxon>
        <taxon>Pseudomonadati</taxon>
        <taxon>Pseudomonadota</taxon>
        <taxon>Gammaproteobacteria</taxon>
        <taxon>Lysobacterales</taxon>
        <taxon>Lysobacteraceae</taxon>
        <taxon>Pseudoxanthomonas</taxon>
    </lineage>
</organism>
<evidence type="ECO:0000313" key="2">
    <source>
        <dbReference type="Proteomes" id="UP000219374"/>
    </source>
</evidence>
<gene>
    <name evidence="1" type="ORF">SAMN06296416_10670</name>
</gene>
<name>A0A286D8X0_9GAMM</name>